<organism evidence="1 2">
    <name type="scientific">Metapseudomonas boanensis</name>
    <dbReference type="NCBI Taxonomy" id="2822138"/>
    <lineage>
        <taxon>Bacteria</taxon>
        <taxon>Pseudomonadati</taxon>
        <taxon>Pseudomonadota</taxon>
        <taxon>Gammaproteobacteria</taxon>
        <taxon>Pseudomonadales</taxon>
        <taxon>Pseudomonadaceae</taxon>
        <taxon>Metapseudomonas</taxon>
    </lineage>
</organism>
<reference evidence="1 2" key="1">
    <citation type="submission" date="2021-04" db="EMBL/GenBank/DDBJ databases">
        <title>Pseudomonas boanensis sp. nov., a bacterium isolated from river water used for household purposes in Boane District, Mozambique.</title>
        <authorList>
            <person name="Nicklasson M."/>
            <person name="Martin-Rodriguez A.J."/>
            <person name="Thorell K."/>
            <person name="Neves L."/>
            <person name="Mussagy A."/>
            <person name="Rydberg H.A."/>
            <person name="Hernroth B."/>
            <person name="Svensson-Stadler L."/>
            <person name="Sjoling A."/>
        </authorList>
    </citation>
    <scope>NUCLEOTIDE SEQUENCE [LARGE SCALE GENOMIC DNA]</scope>
    <source>
        <strain evidence="1 2">DB1</strain>
    </source>
</reference>
<dbReference type="EMBL" id="JAGTIS010000002">
    <property type="protein sequence ID" value="MBT8765829.1"/>
    <property type="molecule type" value="Genomic_DNA"/>
</dbReference>
<evidence type="ECO:0000313" key="1">
    <source>
        <dbReference type="EMBL" id="MBT8765829.1"/>
    </source>
</evidence>
<name>A0ABS5XDT2_9GAMM</name>
<keyword evidence="2" id="KW-1185">Reference proteome</keyword>
<dbReference type="Proteomes" id="UP001519667">
    <property type="component" value="Unassembled WGS sequence"/>
</dbReference>
<evidence type="ECO:0000313" key="2">
    <source>
        <dbReference type="Proteomes" id="UP001519667"/>
    </source>
</evidence>
<sequence length="111" mass="12546">MLSLQEPARTPSPVLASLREDHWHPRTTTLQAREVRFTILAESEPDILSRLLGYFAQLQLVPRWLEATQQGDTLRLQLLQQGLTPHRAEVIAQKMRSLVSVDAVTLEVLPG</sequence>
<proteinExistence type="predicted"/>
<gene>
    <name evidence="1" type="ORF">J7302_06750</name>
</gene>
<accession>A0ABS5XDT2</accession>
<comment type="caution">
    <text evidence="1">The sequence shown here is derived from an EMBL/GenBank/DDBJ whole genome shotgun (WGS) entry which is preliminary data.</text>
</comment>
<protein>
    <submittedName>
        <fullName evidence="1">Uncharacterized protein</fullName>
    </submittedName>
</protein>
<dbReference type="RefSeq" id="WP_215372096.1">
    <property type="nucleotide sequence ID" value="NZ_JAGTIS010000002.1"/>
</dbReference>